<reference evidence="3" key="1">
    <citation type="submission" date="2016-10" db="EMBL/GenBank/DDBJ databases">
        <authorList>
            <person name="Varghese N."/>
            <person name="Submissions S."/>
        </authorList>
    </citation>
    <scope>NUCLEOTIDE SEQUENCE [LARGE SCALE GENOMIC DNA]</scope>
    <source>
        <strain evidence="3">JCM 21621</strain>
    </source>
</reference>
<accession>A0A1H0JS53</accession>
<name>A0A1H0JS53_9PSED</name>
<feature type="coiled-coil region" evidence="1">
    <location>
        <begin position="179"/>
        <end position="213"/>
    </location>
</feature>
<sequence>MRSHDKLMTLEMACTALKQKDVRLLAAVADQLSSILIPESEFNPVTVRYADQDPLNPEYPITYGDLAQYLNAATGRYVPVLFETPDRTVESCRVLVNRDWFDRQATAAKEKLGLAITAQSPAANQIASVAQSANAIRGHWAEQPAPMSSDGIQNLHLMLAHQNDQRKAQLAASKDVEARIRAEERLHLLEAQLSEATAKVRALEVENRALDLEVRTSDRRRQDAEIERDGYRERLAVFAACLDPHSSVYPSELAIAFKCWCDLTNNGSHDPTSSSKRGVHKLVNTWADQHCPDLLPDQLKRIRAVLSWRKRGSGAIGSK</sequence>
<organism evidence="2 3">
    <name type="scientific">Pseudomonas jinjuensis</name>
    <dbReference type="NCBI Taxonomy" id="198616"/>
    <lineage>
        <taxon>Bacteria</taxon>
        <taxon>Pseudomonadati</taxon>
        <taxon>Pseudomonadota</taxon>
        <taxon>Gammaproteobacteria</taxon>
        <taxon>Pseudomonadales</taxon>
        <taxon>Pseudomonadaceae</taxon>
        <taxon>Pseudomonas</taxon>
    </lineage>
</organism>
<protein>
    <submittedName>
        <fullName evidence="2">Uncharacterized protein</fullName>
    </submittedName>
</protein>
<dbReference type="RefSeq" id="WP_139207038.1">
    <property type="nucleotide sequence ID" value="NZ_FNIJ01000011.1"/>
</dbReference>
<evidence type="ECO:0000256" key="1">
    <source>
        <dbReference type="SAM" id="Coils"/>
    </source>
</evidence>
<keyword evidence="3" id="KW-1185">Reference proteome</keyword>
<evidence type="ECO:0000313" key="2">
    <source>
        <dbReference type="EMBL" id="SDO46241.1"/>
    </source>
</evidence>
<keyword evidence="1" id="KW-0175">Coiled coil</keyword>
<dbReference type="OrthoDB" id="6965766at2"/>
<dbReference type="AlphaFoldDB" id="A0A1H0JS53"/>
<evidence type="ECO:0000313" key="3">
    <source>
        <dbReference type="Proteomes" id="UP000242957"/>
    </source>
</evidence>
<proteinExistence type="predicted"/>
<gene>
    <name evidence="2" type="ORF">SAMN05216193_111176</name>
</gene>
<dbReference type="STRING" id="198616.SAMN05216193_111176"/>
<dbReference type="EMBL" id="FNIJ01000011">
    <property type="protein sequence ID" value="SDO46241.1"/>
    <property type="molecule type" value="Genomic_DNA"/>
</dbReference>
<dbReference type="Proteomes" id="UP000242957">
    <property type="component" value="Unassembled WGS sequence"/>
</dbReference>